<accession>A0A6H1WQ45</accession>
<keyword evidence="4" id="KW-1185">Reference proteome</keyword>
<dbReference type="GO" id="GO:0015074">
    <property type="term" value="P:DNA integration"/>
    <property type="evidence" value="ECO:0007669"/>
    <property type="project" value="InterPro"/>
</dbReference>
<organism evidence="3 4">
    <name type="scientific">Thermosulfurimonas marina</name>
    <dbReference type="NCBI Taxonomy" id="2047767"/>
    <lineage>
        <taxon>Bacteria</taxon>
        <taxon>Pseudomonadati</taxon>
        <taxon>Thermodesulfobacteriota</taxon>
        <taxon>Thermodesulfobacteria</taxon>
        <taxon>Thermodesulfobacteriales</taxon>
        <taxon>Thermodesulfobacteriaceae</taxon>
        <taxon>Thermosulfurimonas</taxon>
    </lineage>
</organism>
<dbReference type="InterPro" id="IPR001584">
    <property type="entry name" value="Integrase_cat-core"/>
</dbReference>
<evidence type="ECO:0000313" key="3">
    <source>
        <dbReference type="EMBL" id="QJA05284.1"/>
    </source>
</evidence>
<dbReference type="AlphaFoldDB" id="A0A6H1WQ45"/>
<protein>
    <submittedName>
        <fullName evidence="3">Transposase</fullName>
    </submittedName>
</protein>
<evidence type="ECO:0000259" key="2">
    <source>
        <dbReference type="Pfam" id="PF13683"/>
    </source>
</evidence>
<feature type="compositionally biased region" description="Low complexity" evidence="1">
    <location>
        <begin position="9"/>
        <end position="20"/>
    </location>
</feature>
<dbReference type="Proteomes" id="UP000501253">
    <property type="component" value="Chromosome"/>
</dbReference>
<evidence type="ECO:0000313" key="4">
    <source>
        <dbReference type="Proteomes" id="UP000501253"/>
    </source>
</evidence>
<feature type="domain" description="Integrase catalytic" evidence="2">
    <location>
        <begin position="58"/>
        <end position="98"/>
    </location>
</feature>
<reference evidence="3 4" key="1">
    <citation type="submission" date="2019-08" db="EMBL/GenBank/DDBJ databases">
        <title>Complete genome sequence of Thermosulfurimonas marina SU872T, an anaerobic thermophilic chemolithoautotrophic bacterium isolated from a shallow marine hydrothermal vent.</title>
        <authorList>
            <person name="Allioux M."/>
            <person name="Jebbar M."/>
            <person name="Slobodkina G."/>
            <person name="Slobodkin A."/>
            <person name="Moalic Y."/>
            <person name="Frolova A."/>
            <person name="Shao Z."/>
            <person name="Alain K."/>
        </authorList>
    </citation>
    <scope>NUCLEOTIDE SEQUENCE [LARGE SCALE GENOMIC DNA]</scope>
    <source>
        <strain evidence="3 4">SU872</strain>
    </source>
</reference>
<dbReference type="SUPFAM" id="SSF53098">
    <property type="entry name" value="Ribonuclease H-like"/>
    <property type="match status" value="1"/>
</dbReference>
<gene>
    <name evidence="3" type="ORF">FVE67_00080</name>
</gene>
<name>A0A6H1WQ45_9BACT</name>
<evidence type="ECO:0000256" key="1">
    <source>
        <dbReference type="SAM" id="MobiDB-lite"/>
    </source>
</evidence>
<dbReference type="Pfam" id="PF13683">
    <property type="entry name" value="rve_3"/>
    <property type="match status" value="1"/>
</dbReference>
<dbReference type="EMBL" id="CP042909">
    <property type="protein sequence ID" value="QJA05284.1"/>
    <property type="molecule type" value="Genomic_DNA"/>
</dbReference>
<feature type="region of interest" description="Disordered" evidence="1">
    <location>
        <begin position="1"/>
        <end position="30"/>
    </location>
</feature>
<proteinExistence type="predicted"/>
<dbReference type="InterPro" id="IPR012337">
    <property type="entry name" value="RNaseH-like_sf"/>
</dbReference>
<sequence>MLRPAPLDGGPARPAGYPARGRARPPARPRAISTLLPAAPAHPGGAARRSGWALPAGREEVIDREEFDTLEEAKSRIENWIKEYNQKRPYSALNYRTPMEIWKENEGDLPGGVQKKGQV</sequence>
<dbReference type="KEGG" id="tmai:FVE67_00080"/>